<dbReference type="InterPro" id="IPR029017">
    <property type="entry name" value="Enolase-like_N"/>
</dbReference>
<dbReference type="PANTHER" id="PTHR48080">
    <property type="entry name" value="D-GALACTONATE DEHYDRATASE-RELATED"/>
    <property type="match status" value="1"/>
</dbReference>
<dbReference type="Gene3D" id="3.30.390.10">
    <property type="entry name" value="Enolase-like, N-terminal domain"/>
    <property type="match status" value="1"/>
</dbReference>
<dbReference type="GO" id="GO:0046872">
    <property type="term" value="F:metal ion binding"/>
    <property type="evidence" value="ECO:0007669"/>
    <property type="project" value="UniProtKB-KW"/>
</dbReference>
<feature type="binding site" evidence="6">
    <location>
        <position position="208"/>
    </location>
    <ligand>
        <name>Mg(2+)</name>
        <dbReference type="ChEBI" id="CHEBI:18420"/>
    </ligand>
</feature>
<dbReference type="AlphaFoldDB" id="A0A5D3YF54"/>
<organism evidence="9 10">
    <name type="scientific">Fodinibius salinus</name>
    <dbReference type="NCBI Taxonomy" id="860790"/>
    <lineage>
        <taxon>Bacteria</taxon>
        <taxon>Pseudomonadati</taxon>
        <taxon>Balneolota</taxon>
        <taxon>Balneolia</taxon>
        <taxon>Balneolales</taxon>
        <taxon>Balneolaceae</taxon>
        <taxon>Fodinibius</taxon>
    </lineage>
</organism>
<dbReference type="InterPro" id="IPR036849">
    <property type="entry name" value="Enolase-like_C_sf"/>
</dbReference>
<evidence type="ECO:0000256" key="3">
    <source>
        <dbReference type="ARBA" id="ARBA00022842"/>
    </source>
</evidence>
<gene>
    <name evidence="9" type="ORF">LX73_2490</name>
</gene>
<comment type="similarity">
    <text evidence="1 7">Belongs to the mandelate racemase/muconate lactonizing enzyme family.</text>
</comment>
<dbReference type="InterPro" id="IPR013342">
    <property type="entry name" value="Mandelate_racemase_C"/>
</dbReference>
<evidence type="ECO:0000256" key="4">
    <source>
        <dbReference type="ARBA" id="ARBA00023235"/>
    </source>
</evidence>
<dbReference type="OrthoDB" id="9775391at2"/>
<dbReference type="Pfam" id="PF02746">
    <property type="entry name" value="MR_MLE_N"/>
    <property type="match status" value="1"/>
</dbReference>
<feature type="binding site" evidence="6">
    <location>
        <position position="181"/>
    </location>
    <ligand>
        <name>Mg(2+)</name>
        <dbReference type="ChEBI" id="CHEBI:18420"/>
    </ligand>
</feature>
<dbReference type="EC" id="5.1.1.-" evidence="7"/>
<dbReference type="InterPro" id="IPR029065">
    <property type="entry name" value="Enolase_C-like"/>
</dbReference>
<dbReference type="EMBL" id="VNHY01000005">
    <property type="protein sequence ID" value="TYP91666.1"/>
    <property type="molecule type" value="Genomic_DNA"/>
</dbReference>
<reference evidence="9 10" key="1">
    <citation type="submission" date="2019-07" db="EMBL/GenBank/DDBJ databases">
        <title>Genomic Encyclopedia of Archaeal and Bacterial Type Strains, Phase II (KMG-II): from individual species to whole genera.</title>
        <authorList>
            <person name="Goeker M."/>
        </authorList>
    </citation>
    <scope>NUCLEOTIDE SEQUENCE [LARGE SCALE GENOMIC DNA]</scope>
    <source>
        <strain evidence="9 10">DSM 21935</strain>
    </source>
</reference>
<dbReference type="PANTHER" id="PTHR48080:SF3">
    <property type="entry name" value="ENOLASE SUPERFAMILY MEMBER DDB_G0284701"/>
    <property type="match status" value="1"/>
</dbReference>
<sequence length="341" mass="37753">MSHFRLLCEPLELELAHPFTIARGTKKSVRNVMVTLSADGFTGYGEAAPNSRYGEDAEKVLGYLKNIPDNFFDDVQSADELVSKLGDYNRSVKSAQAAVEMAWLDWWAKSKGQSLWSLWQAPSNSTPPTSYTIALDTIDIMQQKVQEAKEFPILKVKLGTDRDRKIIEAIRSVTDKPIRVDANEGWTDLETAKNHIAFLANQNIELVEQPMPSDLDNQMKELYDWSPLPLIADERFTGSESLSEIAQMFDGINIKLAKIGSLTKVKTVLSEALKQDLQVMVGCMIESTLGIAAGALLGTWADYIDLDGHLLISDDPFEGLELTDDKQLCLGNAPGLGITKK</sequence>
<accession>A0A5D3YF54</accession>
<dbReference type="RefSeq" id="WP_148899809.1">
    <property type="nucleotide sequence ID" value="NZ_VNHY01000005.1"/>
</dbReference>
<evidence type="ECO:0000256" key="1">
    <source>
        <dbReference type="ARBA" id="ARBA00008031"/>
    </source>
</evidence>
<feature type="domain" description="Mandelate racemase/muconate lactonizing enzyme C-terminal" evidence="8">
    <location>
        <begin position="138"/>
        <end position="229"/>
    </location>
</feature>
<evidence type="ECO:0000313" key="9">
    <source>
        <dbReference type="EMBL" id="TYP91666.1"/>
    </source>
</evidence>
<dbReference type="SFLD" id="SFLDS00001">
    <property type="entry name" value="Enolase"/>
    <property type="match status" value="1"/>
</dbReference>
<keyword evidence="10" id="KW-1185">Reference proteome</keyword>
<keyword evidence="4 7" id="KW-0413">Isomerase</keyword>
<dbReference type="InterPro" id="IPR034593">
    <property type="entry name" value="DgoD-like"/>
</dbReference>
<dbReference type="CDD" id="cd03319">
    <property type="entry name" value="L-Ala-DL-Glu_epimerase"/>
    <property type="match status" value="1"/>
</dbReference>
<evidence type="ECO:0000256" key="6">
    <source>
        <dbReference type="PIRSR" id="PIRSR634603-3"/>
    </source>
</evidence>
<feature type="binding site" evidence="6">
    <location>
        <position position="233"/>
    </location>
    <ligand>
        <name>Mg(2+)</name>
        <dbReference type="ChEBI" id="CHEBI:18420"/>
    </ligand>
</feature>
<dbReference type="SUPFAM" id="SSF51604">
    <property type="entry name" value="Enolase C-terminal domain-like"/>
    <property type="match status" value="1"/>
</dbReference>
<evidence type="ECO:0000256" key="2">
    <source>
        <dbReference type="ARBA" id="ARBA00022723"/>
    </source>
</evidence>
<evidence type="ECO:0000256" key="7">
    <source>
        <dbReference type="RuleBase" id="RU366006"/>
    </source>
</evidence>
<dbReference type="InterPro" id="IPR034603">
    <property type="entry name" value="Dipeptide_epimerase"/>
</dbReference>
<evidence type="ECO:0000259" key="8">
    <source>
        <dbReference type="SMART" id="SM00922"/>
    </source>
</evidence>
<comment type="caution">
    <text evidence="9">The sequence shown here is derived from an EMBL/GenBank/DDBJ whole genome shotgun (WGS) entry which is preliminary data.</text>
</comment>
<keyword evidence="2 6" id="KW-0479">Metal-binding</keyword>
<evidence type="ECO:0000256" key="5">
    <source>
        <dbReference type="PIRSR" id="PIRSR634603-1"/>
    </source>
</evidence>
<protein>
    <recommendedName>
        <fullName evidence="7">Dipeptide epimerase</fullName>
        <ecNumber evidence="7">5.1.1.-</ecNumber>
    </recommendedName>
</protein>
<comment type="cofactor">
    <cofactor evidence="6 7">
        <name>Mg(2+)</name>
        <dbReference type="ChEBI" id="CHEBI:18420"/>
    </cofactor>
    <text evidence="6 7">Binds 1 Mg(2+) ion per subunit.</text>
</comment>
<dbReference type="Pfam" id="PF13378">
    <property type="entry name" value="MR_MLE_C"/>
    <property type="match status" value="1"/>
</dbReference>
<dbReference type="SFLD" id="SFLDG00180">
    <property type="entry name" value="muconate_cycloisomerase"/>
    <property type="match status" value="1"/>
</dbReference>
<feature type="active site" description="Proton acceptor; specific for (S)-substrate epimerization" evidence="5">
    <location>
        <position position="255"/>
    </location>
</feature>
<evidence type="ECO:0000313" key="10">
    <source>
        <dbReference type="Proteomes" id="UP000324595"/>
    </source>
</evidence>
<dbReference type="SMART" id="SM00922">
    <property type="entry name" value="MR_MLE"/>
    <property type="match status" value="1"/>
</dbReference>
<name>A0A5D3YF54_9BACT</name>
<dbReference type="InterPro" id="IPR013341">
    <property type="entry name" value="Mandelate_racemase_N_dom"/>
</dbReference>
<feature type="active site" description="Proton acceptor; specific for (R)-substrate epimerization" evidence="5">
    <location>
        <position position="157"/>
    </location>
</feature>
<dbReference type="Gene3D" id="3.20.20.120">
    <property type="entry name" value="Enolase-like C-terminal domain"/>
    <property type="match status" value="1"/>
</dbReference>
<keyword evidence="3 6" id="KW-0460">Magnesium</keyword>
<dbReference type="Proteomes" id="UP000324595">
    <property type="component" value="Unassembled WGS sequence"/>
</dbReference>
<proteinExistence type="inferred from homology"/>
<dbReference type="GO" id="GO:0016855">
    <property type="term" value="F:racemase and epimerase activity, acting on amino acids and derivatives"/>
    <property type="evidence" value="ECO:0007669"/>
    <property type="project" value="UniProtKB-UniRule"/>
</dbReference>
<dbReference type="SUPFAM" id="SSF54826">
    <property type="entry name" value="Enolase N-terminal domain-like"/>
    <property type="match status" value="1"/>
</dbReference>